<gene>
    <name evidence="1" type="ORF">GMARGA_LOCUS38654</name>
</gene>
<reference evidence="1 2" key="1">
    <citation type="submission" date="2021-06" db="EMBL/GenBank/DDBJ databases">
        <authorList>
            <person name="Kallberg Y."/>
            <person name="Tangrot J."/>
            <person name="Rosling A."/>
        </authorList>
    </citation>
    <scope>NUCLEOTIDE SEQUENCE [LARGE SCALE GENOMIC DNA]</scope>
    <source>
        <strain evidence="1 2">120-4 pot B 10/14</strain>
    </source>
</reference>
<feature type="non-terminal residue" evidence="1">
    <location>
        <position position="57"/>
    </location>
</feature>
<evidence type="ECO:0000313" key="1">
    <source>
        <dbReference type="EMBL" id="CAG8847407.1"/>
    </source>
</evidence>
<organism evidence="1 2">
    <name type="scientific">Gigaspora margarita</name>
    <dbReference type="NCBI Taxonomy" id="4874"/>
    <lineage>
        <taxon>Eukaryota</taxon>
        <taxon>Fungi</taxon>
        <taxon>Fungi incertae sedis</taxon>
        <taxon>Mucoromycota</taxon>
        <taxon>Glomeromycotina</taxon>
        <taxon>Glomeromycetes</taxon>
        <taxon>Diversisporales</taxon>
        <taxon>Gigasporaceae</taxon>
        <taxon>Gigaspora</taxon>
    </lineage>
</organism>
<comment type="caution">
    <text evidence="1">The sequence shown here is derived from an EMBL/GenBank/DDBJ whole genome shotgun (WGS) entry which is preliminary data.</text>
</comment>
<dbReference type="EMBL" id="CAJVQB010087497">
    <property type="protein sequence ID" value="CAG8847407.1"/>
    <property type="molecule type" value="Genomic_DNA"/>
</dbReference>
<sequence length="57" mass="6626">MFLTVFQDCYNKLYEVNTIAEHFAKKCPADEVALFGVFESEIDSKDIEELDELSFSR</sequence>
<accession>A0ABN7X3S0</accession>
<keyword evidence="2" id="KW-1185">Reference proteome</keyword>
<feature type="non-terminal residue" evidence="1">
    <location>
        <position position="1"/>
    </location>
</feature>
<dbReference type="Proteomes" id="UP000789901">
    <property type="component" value="Unassembled WGS sequence"/>
</dbReference>
<protein>
    <submittedName>
        <fullName evidence="1">43937_t:CDS:1</fullName>
    </submittedName>
</protein>
<proteinExistence type="predicted"/>
<evidence type="ECO:0000313" key="2">
    <source>
        <dbReference type="Proteomes" id="UP000789901"/>
    </source>
</evidence>
<name>A0ABN7X3S0_GIGMA</name>